<feature type="transmembrane region" description="Helical" evidence="13">
    <location>
        <begin position="151"/>
        <end position="173"/>
    </location>
</feature>
<dbReference type="OrthoDB" id="1699231at2759"/>
<keyword evidence="3 13" id="KW-0813">Transport</keyword>
<accession>A0A8B7CU12</accession>
<feature type="transmembrane region" description="Helical" evidence="13">
    <location>
        <begin position="117"/>
        <end position="139"/>
    </location>
</feature>
<dbReference type="GO" id="GO:0015369">
    <property type="term" value="F:calcium:proton antiporter activity"/>
    <property type="evidence" value="ECO:0007669"/>
    <property type="project" value="UniProtKB-UniRule"/>
</dbReference>
<feature type="transmembrane region" description="Helical" evidence="13">
    <location>
        <begin position="276"/>
        <end position="295"/>
    </location>
</feature>
<evidence type="ECO:0000256" key="3">
    <source>
        <dbReference type="ARBA" id="ARBA00022448"/>
    </source>
</evidence>
<comment type="similarity">
    <text evidence="2">Belongs to the Ca(2+):cation antiporter (CaCA) (TC 2.A.19) family. Cation/proton exchanger (CAX) subfamily.</text>
</comment>
<reference evidence="16" key="1">
    <citation type="submission" date="2025-08" db="UniProtKB">
        <authorList>
            <consortium name="RefSeq"/>
        </authorList>
    </citation>
    <scope>IDENTIFICATION</scope>
    <source>
        <tissue evidence="16">Young leaves</tissue>
    </source>
</reference>
<dbReference type="FunFam" id="1.20.1420.30:FF:000008">
    <property type="entry name" value="Vacuolar cation/proton exchanger"/>
    <property type="match status" value="1"/>
</dbReference>
<evidence type="ECO:0000256" key="2">
    <source>
        <dbReference type="ARBA" id="ARBA00008248"/>
    </source>
</evidence>
<dbReference type="InterPro" id="IPR004837">
    <property type="entry name" value="NaCa_Exmemb"/>
</dbReference>
<evidence type="ECO:0000256" key="4">
    <source>
        <dbReference type="ARBA" id="ARBA00022449"/>
    </source>
</evidence>
<keyword evidence="9 13" id="KW-1133">Transmembrane helix</keyword>
<dbReference type="Gene3D" id="1.20.1420.30">
    <property type="entry name" value="NCX, central ion-binding region"/>
    <property type="match status" value="2"/>
</dbReference>
<evidence type="ECO:0000313" key="15">
    <source>
        <dbReference type="Proteomes" id="UP000228380"/>
    </source>
</evidence>
<dbReference type="Pfam" id="PF01699">
    <property type="entry name" value="Na_Ca_ex"/>
    <property type="match status" value="2"/>
</dbReference>
<evidence type="ECO:0000313" key="16">
    <source>
        <dbReference type="RefSeq" id="XP_008806555.1"/>
    </source>
</evidence>
<dbReference type="InterPro" id="IPR044880">
    <property type="entry name" value="NCX_ion-bd_dom_sf"/>
</dbReference>
<sequence length="429" mass="47095">MGSEREDLEIEMETLVSSSQSAKKTPTVEIPDNASLSNVAKSWIFSRILERLWKSIKVVIFTAKINMLLPFGPMSIILHYLSKNHGLVFFFSLIGITPLAERLGYATEQLAFYTGPTVGGLLNATFGNATEMIIAIYALKNGMIRVVQQSLLGSILSNMLLVLGCAFFCGGMVHSKKDQVFNKAAAVVNSGLLLMAVMGLTFPAVLHFTHSEVQYGKSEVSLSRFSSCVMLVAYASYLVFQLKSHHNLYNPIDEEERQNEDDSDVVELPELGQWEAISWLAVLTIWVSVLSEYLVNAIEGASDSLNLPVAFISVILLPIVGNAAEHASAIMFAMKDKLDITLGVAIGSSTQISMFVIPFCVVVGWIMGKHMDLNFQLFETATLFITVLVVAFMLQEGTANYFKGLMLILCYLIVAASFFVHVDPADSNV</sequence>
<name>A0A8B7CU12_PHODC</name>
<evidence type="ECO:0000256" key="5">
    <source>
        <dbReference type="ARBA" id="ARBA00022554"/>
    </source>
</evidence>
<evidence type="ECO:0000256" key="6">
    <source>
        <dbReference type="ARBA" id="ARBA00022568"/>
    </source>
</evidence>
<evidence type="ECO:0000256" key="13">
    <source>
        <dbReference type="RuleBase" id="RU365028"/>
    </source>
</evidence>
<dbReference type="GeneID" id="103719208"/>
<keyword evidence="15" id="KW-1185">Reference proteome</keyword>
<feature type="transmembrane region" description="Helical" evidence="13">
    <location>
        <begin position="340"/>
        <end position="367"/>
    </location>
</feature>
<evidence type="ECO:0000256" key="8">
    <source>
        <dbReference type="ARBA" id="ARBA00022837"/>
    </source>
</evidence>
<comment type="caution">
    <text evidence="13">Lacks conserved residue(s) required for the propagation of feature annotation.</text>
</comment>
<dbReference type="GO" id="GO:0006874">
    <property type="term" value="P:intracellular calcium ion homeostasis"/>
    <property type="evidence" value="ECO:0007669"/>
    <property type="project" value="TreeGrafter"/>
</dbReference>
<feature type="domain" description="Sodium/calcium exchanger membrane region" evidence="14">
    <location>
        <begin position="87"/>
        <end position="242"/>
    </location>
</feature>
<organism evidence="15 16">
    <name type="scientific">Phoenix dactylifera</name>
    <name type="common">Date palm</name>
    <dbReference type="NCBI Taxonomy" id="42345"/>
    <lineage>
        <taxon>Eukaryota</taxon>
        <taxon>Viridiplantae</taxon>
        <taxon>Streptophyta</taxon>
        <taxon>Embryophyta</taxon>
        <taxon>Tracheophyta</taxon>
        <taxon>Spermatophyta</taxon>
        <taxon>Magnoliopsida</taxon>
        <taxon>Liliopsida</taxon>
        <taxon>Arecaceae</taxon>
        <taxon>Coryphoideae</taxon>
        <taxon>Phoeniceae</taxon>
        <taxon>Phoenix</taxon>
    </lineage>
</organism>
<keyword evidence="7 13" id="KW-0812">Transmembrane</keyword>
<dbReference type="NCBIfam" id="TIGR00846">
    <property type="entry name" value="caca2"/>
    <property type="match status" value="1"/>
</dbReference>
<protein>
    <recommendedName>
        <fullName evidence="13">Vacuolar cation/proton exchanger</fullName>
    </recommendedName>
</protein>
<feature type="transmembrane region" description="Helical" evidence="13">
    <location>
        <begin position="307"/>
        <end position="333"/>
    </location>
</feature>
<dbReference type="KEGG" id="pda:103719208"/>
<evidence type="ECO:0000259" key="14">
    <source>
        <dbReference type="Pfam" id="PF01699"/>
    </source>
</evidence>
<dbReference type="RefSeq" id="XP_008806555.1">
    <property type="nucleotide sequence ID" value="XM_008808333.4"/>
</dbReference>
<feature type="transmembrane region" description="Helical" evidence="13">
    <location>
        <begin position="58"/>
        <end position="81"/>
    </location>
</feature>
<evidence type="ECO:0000256" key="9">
    <source>
        <dbReference type="ARBA" id="ARBA00022989"/>
    </source>
</evidence>
<keyword evidence="10 13" id="KW-0406">Ion transport</keyword>
<dbReference type="InterPro" id="IPR004798">
    <property type="entry name" value="CAX-like"/>
</dbReference>
<feature type="transmembrane region" description="Helical" evidence="13">
    <location>
        <begin position="221"/>
        <end position="240"/>
    </location>
</feature>
<keyword evidence="11 13" id="KW-0472">Membrane</keyword>
<proteinExistence type="inferred from homology"/>
<evidence type="ECO:0000256" key="10">
    <source>
        <dbReference type="ARBA" id="ARBA00023065"/>
    </source>
</evidence>
<dbReference type="PANTHER" id="PTHR31503">
    <property type="entry name" value="VACUOLAR CALCIUM ION TRANSPORTER"/>
    <property type="match status" value="1"/>
</dbReference>
<keyword evidence="6 13" id="KW-0109">Calcium transport</keyword>
<evidence type="ECO:0000256" key="1">
    <source>
        <dbReference type="ARBA" id="ARBA00004128"/>
    </source>
</evidence>
<keyword evidence="8 13" id="KW-0106">Calcium</keyword>
<dbReference type="FunFam" id="1.20.1420.30:FF:000012">
    <property type="entry name" value="Vacuolar cation/proton exchanger"/>
    <property type="match status" value="1"/>
</dbReference>
<evidence type="ECO:0000256" key="12">
    <source>
        <dbReference type="ARBA" id="ARBA00025327"/>
    </source>
</evidence>
<dbReference type="AlphaFoldDB" id="A0A8B7CU12"/>
<feature type="domain" description="Sodium/calcium exchanger membrane region" evidence="14">
    <location>
        <begin position="277"/>
        <end position="418"/>
    </location>
</feature>
<dbReference type="PANTHER" id="PTHR31503:SF22">
    <property type="entry name" value="VACUOLAR CALCIUM ION TRANSPORTER"/>
    <property type="match status" value="1"/>
</dbReference>
<keyword evidence="5 13" id="KW-0926">Vacuole</keyword>
<keyword evidence="4 13" id="KW-0050">Antiport</keyword>
<evidence type="ECO:0000256" key="11">
    <source>
        <dbReference type="ARBA" id="ARBA00023136"/>
    </source>
</evidence>
<comment type="subcellular location">
    <subcellularLocation>
        <location evidence="1">Vacuole membrane</location>
        <topology evidence="1">Multi-pass membrane protein</topology>
    </subcellularLocation>
</comment>
<dbReference type="GO" id="GO:0009705">
    <property type="term" value="C:plant-type vacuole membrane"/>
    <property type="evidence" value="ECO:0007669"/>
    <property type="project" value="UniProtKB-ARBA"/>
</dbReference>
<feature type="transmembrane region" description="Helical" evidence="13">
    <location>
        <begin position="373"/>
        <end position="394"/>
    </location>
</feature>
<dbReference type="NCBIfam" id="TIGR00378">
    <property type="entry name" value="cax"/>
    <property type="match status" value="1"/>
</dbReference>
<feature type="transmembrane region" description="Helical" evidence="13">
    <location>
        <begin position="185"/>
        <end position="209"/>
    </location>
</feature>
<evidence type="ECO:0000256" key="7">
    <source>
        <dbReference type="ARBA" id="ARBA00022692"/>
    </source>
</evidence>
<gene>
    <name evidence="16" type="primary">LOC103719208</name>
</gene>
<dbReference type="InterPro" id="IPR004713">
    <property type="entry name" value="CaH_exchang"/>
</dbReference>
<feature type="transmembrane region" description="Helical" evidence="13">
    <location>
        <begin position="401"/>
        <end position="422"/>
    </location>
</feature>
<comment type="function">
    <text evidence="12 13">Vacuolar cation/proton exchanger (CAX). Translocates Ca(2+) and other metal ions into vacuoles using the proton gradient formed by H(+)-ATPase and H(+)-pyrophosphatase.</text>
</comment>
<dbReference type="Proteomes" id="UP000228380">
    <property type="component" value="Unplaced"/>
</dbReference>